<gene>
    <name evidence="4" type="ORF">ABT57_15530</name>
</gene>
<dbReference type="Proteomes" id="UP000035909">
    <property type="component" value="Unassembled WGS sequence"/>
</dbReference>
<feature type="domain" description="FAD/NAD(P)-binding" evidence="2">
    <location>
        <begin position="5"/>
        <end position="316"/>
    </location>
</feature>
<dbReference type="EMBL" id="LDOU01000015">
    <property type="protein sequence ID" value="KLV08208.1"/>
    <property type="molecule type" value="Genomic_DNA"/>
</dbReference>
<organism evidence="4 5">
    <name type="scientific">Photobacterium ganghwense</name>
    <dbReference type="NCBI Taxonomy" id="320778"/>
    <lineage>
        <taxon>Bacteria</taxon>
        <taxon>Pseudomonadati</taxon>
        <taxon>Pseudomonadota</taxon>
        <taxon>Gammaproteobacteria</taxon>
        <taxon>Vibrionales</taxon>
        <taxon>Vibrionaceae</taxon>
        <taxon>Photobacterium</taxon>
    </lineage>
</organism>
<dbReference type="Pfam" id="PF17806">
    <property type="entry name" value="SO_alpha_A3"/>
    <property type="match status" value="1"/>
</dbReference>
<dbReference type="SUPFAM" id="SSF51905">
    <property type="entry name" value="FAD/NAD(P)-binding domain"/>
    <property type="match status" value="1"/>
</dbReference>
<dbReference type="InterPro" id="IPR041854">
    <property type="entry name" value="BFD-like_2Fe2S-bd_dom_sf"/>
</dbReference>
<dbReference type="InterPro" id="IPR017224">
    <property type="entry name" value="Opine_Oxase_asu/HCN_bsu"/>
</dbReference>
<dbReference type="PANTHER" id="PTHR42949">
    <property type="entry name" value="ANAEROBIC GLYCEROL-3-PHOSPHATE DEHYDROGENASE SUBUNIT B"/>
    <property type="match status" value="1"/>
</dbReference>
<evidence type="ECO:0000259" key="3">
    <source>
        <dbReference type="Pfam" id="PF17806"/>
    </source>
</evidence>
<evidence type="ECO:0000313" key="4">
    <source>
        <dbReference type="EMBL" id="KLV08208.1"/>
    </source>
</evidence>
<dbReference type="PIRSF" id="PIRSF037495">
    <property type="entry name" value="Opine_OX_OoxA/HcnB"/>
    <property type="match status" value="1"/>
</dbReference>
<protein>
    <submittedName>
        <fullName evidence="4">Pyridine nucleotide-disulfide oxidoreductase</fullName>
    </submittedName>
</protein>
<evidence type="ECO:0000259" key="2">
    <source>
        <dbReference type="Pfam" id="PF07992"/>
    </source>
</evidence>
<dbReference type="PATRIC" id="fig|320778.3.peg.3378"/>
<dbReference type="OrthoDB" id="9801699at2"/>
<dbReference type="PRINTS" id="PR00469">
    <property type="entry name" value="PNDRDTASEII"/>
</dbReference>
<keyword evidence="1" id="KW-0560">Oxidoreductase</keyword>
<feature type="domain" description="SoxA A3" evidence="3">
    <location>
        <begin position="374"/>
        <end position="453"/>
    </location>
</feature>
<dbReference type="InterPro" id="IPR041117">
    <property type="entry name" value="SoxA_A3"/>
</dbReference>
<dbReference type="GO" id="GO:0016491">
    <property type="term" value="F:oxidoreductase activity"/>
    <property type="evidence" value="ECO:0007669"/>
    <property type="project" value="UniProtKB-KW"/>
</dbReference>
<dbReference type="CDD" id="cd19946">
    <property type="entry name" value="GlpA-like_Fer2_BFD-like"/>
    <property type="match status" value="1"/>
</dbReference>
<dbReference type="PANTHER" id="PTHR42949:SF3">
    <property type="entry name" value="ANAEROBIC GLYCEROL-3-PHOSPHATE DEHYDROGENASE SUBUNIT B"/>
    <property type="match status" value="1"/>
</dbReference>
<dbReference type="InterPro" id="IPR023753">
    <property type="entry name" value="FAD/NAD-binding_dom"/>
</dbReference>
<keyword evidence="5" id="KW-1185">Reference proteome</keyword>
<dbReference type="PRINTS" id="PR00368">
    <property type="entry name" value="FADPNR"/>
</dbReference>
<dbReference type="InterPro" id="IPR051691">
    <property type="entry name" value="Metab_Enz_Cyan_OpOx_G3PDH"/>
</dbReference>
<proteinExistence type="predicted"/>
<comment type="caution">
    <text evidence="4">The sequence shown here is derived from an EMBL/GenBank/DDBJ whole genome shotgun (WGS) entry which is preliminary data.</text>
</comment>
<evidence type="ECO:0000256" key="1">
    <source>
        <dbReference type="ARBA" id="ARBA00023002"/>
    </source>
</evidence>
<dbReference type="RefSeq" id="WP_047886096.1">
    <property type="nucleotide sequence ID" value="NZ_CP071326.1"/>
</dbReference>
<dbReference type="Pfam" id="PF07992">
    <property type="entry name" value="Pyr_redox_2"/>
    <property type="match status" value="1"/>
</dbReference>
<sequence>MRNVDVCIIGAGPAGMVAATECAKAGASVVLLDEQPRPGGQIYRAISTQGHPMGNVLGPDYLHGSTLLQAFSEVQLDYINEATIWRVDPNRTVYWSRRGKSEKLHAKRIIIATGAIERSFAFPGWTLPGVMTAGASQILLKTSGIAPKNAVLVGTGPLLYLLAGQLINAGATPAAIVDTQLPTSYLKASRYLANALFGHQYIVKGLKLLKQIKQAEIPHYTQATDIRAGGGEQLEQLTFNIKGKAHTLTTSTVLSHIGVIPNVQLTRSMGIDHEWDSQQRCWKPTLDETLNTSLAGIAVAGDGCGIGGAKVAEKQGHLVAIDALHALGYLPSERWQQETQRLILAIRKELAIRPFLDTLYSPPQQAMTPEDSTIICRCEEVTAGDIRKMARNHCNGINQVKALTRCGMGPCQGRYCGSTVAEIMAAETGKEPAQVGYYRIRHPIKPLKLSELASLAPSERSYIQPYRKVKEQHNDNYSTKAHESAHE</sequence>
<reference evidence="4 5" key="1">
    <citation type="submission" date="2015-05" db="EMBL/GenBank/DDBJ databases">
        <title>Photobacterium galathea sp. nov.</title>
        <authorList>
            <person name="Machado H."/>
            <person name="Gram L."/>
        </authorList>
    </citation>
    <scope>NUCLEOTIDE SEQUENCE [LARGE SCALE GENOMIC DNA]</scope>
    <source>
        <strain evidence="4 5">DSM 22954</strain>
    </source>
</reference>
<accession>A0A0J1H938</accession>
<dbReference type="STRING" id="320778.ABT57_15530"/>
<name>A0A0J1H938_9GAMM</name>
<dbReference type="AlphaFoldDB" id="A0A0J1H938"/>
<dbReference type="Gene3D" id="1.10.10.1100">
    <property type="entry name" value="BFD-like [2Fe-2S]-binding domain"/>
    <property type="match status" value="1"/>
</dbReference>
<dbReference type="InterPro" id="IPR036188">
    <property type="entry name" value="FAD/NAD-bd_sf"/>
</dbReference>
<dbReference type="Gene3D" id="3.50.50.60">
    <property type="entry name" value="FAD/NAD(P)-binding domain"/>
    <property type="match status" value="2"/>
</dbReference>
<evidence type="ECO:0000313" key="5">
    <source>
        <dbReference type="Proteomes" id="UP000035909"/>
    </source>
</evidence>